<dbReference type="InterPro" id="IPR027417">
    <property type="entry name" value="P-loop_NTPase"/>
</dbReference>
<dbReference type="Pfam" id="PF00176">
    <property type="entry name" value="SNF2-rel_dom"/>
    <property type="match status" value="1"/>
</dbReference>
<evidence type="ECO:0000259" key="4">
    <source>
        <dbReference type="Pfam" id="PF00176"/>
    </source>
</evidence>
<dbReference type="EMBL" id="JASBNA010000003">
    <property type="protein sequence ID" value="KAK7694076.1"/>
    <property type="molecule type" value="Genomic_DNA"/>
</dbReference>
<dbReference type="Proteomes" id="UP001385951">
    <property type="component" value="Unassembled WGS sequence"/>
</dbReference>
<evidence type="ECO:0000313" key="6">
    <source>
        <dbReference type="Proteomes" id="UP001385951"/>
    </source>
</evidence>
<dbReference type="Gene3D" id="3.40.50.300">
    <property type="entry name" value="P-loop containing nucleotide triphosphate hydrolases"/>
    <property type="match status" value="1"/>
</dbReference>
<dbReference type="PANTHER" id="PTHR45626:SF51">
    <property type="entry name" value="SNF2-RELATED DOMAIN-CONTAINING PROTEIN"/>
    <property type="match status" value="1"/>
</dbReference>
<gene>
    <name evidence="5" type="ORF">QCA50_003652</name>
</gene>
<evidence type="ECO:0000256" key="2">
    <source>
        <dbReference type="ARBA" id="ARBA00022801"/>
    </source>
</evidence>
<dbReference type="SUPFAM" id="SSF52540">
    <property type="entry name" value="P-loop containing nucleoside triphosphate hydrolases"/>
    <property type="match status" value="1"/>
</dbReference>
<feature type="domain" description="SNF2 N-terminal" evidence="4">
    <location>
        <begin position="212"/>
        <end position="531"/>
    </location>
</feature>
<keyword evidence="1" id="KW-0547">Nucleotide-binding</keyword>
<keyword evidence="2" id="KW-0378">Hydrolase</keyword>
<dbReference type="AlphaFoldDB" id="A0AAW0GMU5"/>
<dbReference type="InterPro" id="IPR050628">
    <property type="entry name" value="SNF2_RAD54_helicase_TF"/>
</dbReference>
<evidence type="ECO:0000256" key="3">
    <source>
        <dbReference type="ARBA" id="ARBA00022840"/>
    </source>
</evidence>
<proteinExistence type="predicted"/>
<dbReference type="GO" id="GO:0008094">
    <property type="term" value="F:ATP-dependent activity, acting on DNA"/>
    <property type="evidence" value="ECO:0007669"/>
    <property type="project" value="TreeGrafter"/>
</dbReference>
<organism evidence="5 6">
    <name type="scientific">Cerrena zonata</name>
    <dbReference type="NCBI Taxonomy" id="2478898"/>
    <lineage>
        <taxon>Eukaryota</taxon>
        <taxon>Fungi</taxon>
        <taxon>Dikarya</taxon>
        <taxon>Basidiomycota</taxon>
        <taxon>Agaricomycotina</taxon>
        <taxon>Agaricomycetes</taxon>
        <taxon>Polyporales</taxon>
        <taxon>Cerrenaceae</taxon>
        <taxon>Cerrena</taxon>
    </lineage>
</organism>
<keyword evidence="6" id="KW-1185">Reference proteome</keyword>
<protein>
    <recommendedName>
        <fullName evidence="4">SNF2 N-terminal domain-containing protein</fullName>
    </recommendedName>
</protein>
<name>A0AAW0GMU5_9APHY</name>
<sequence>MERSNPICCTRTPLLSPAVVAALCPFDDLRKFLPAGTVSFSVQQEMSTHRHESEHWHYLPSFHELSTIIQDELLLEVLTFLSNHNFIRITCRLGCGPWESRIVLRVYLIPYDLSNVQGKLRTRDETAILVPAREYLQVLLPRLVRSPSEWNLSKDPLSSSDNQHFFTPSTDDRTMAEIYSSLPSPTPDVTLPLFSNITHSDIDGLRSTLHPYQRRSVVAMLTKEIAPPPSNYDPLYVPLTGLDGTVFYFQPTTYELLSERPFVPPAKGGILCEELGTGKTVMILGLITSTIDQLSTPQESIQDDRPVLTPLSFTSFPWSPHITARQRLQKVVKLRQAKSLTTGIPPLKDILIHYLRSQPNGLQMRHYESELEDRLLHETYDKNVPFYLHYNEVLDPLRPRRQKVETKPRIMYLTTATLIIVPVNLLYQWEMEILKHCDDCVRCLVVRNTKPLIPASELATRYDIILMSHTRFSAEANKADIKMLHTWKSCKCSPASSSQPTFASCRCHHHLSVSPLFQVRWKRLVIDEGHVASGLDYKSCHAGEAT</sequence>
<reference evidence="5 6" key="1">
    <citation type="submission" date="2022-09" db="EMBL/GenBank/DDBJ databases">
        <authorList>
            <person name="Palmer J.M."/>
        </authorList>
    </citation>
    <scope>NUCLEOTIDE SEQUENCE [LARGE SCALE GENOMIC DNA]</scope>
    <source>
        <strain evidence="5 6">DSM 7382</strain>
    </source>
</reference>
<dbReference type="PANTHER" id="PTHR45626">
    <property type="entry name" value="TRANSCRIPTION TERMINATION FACTOR 2-RELATED"/>
    <property type="match status" value="1"/>
</dbReference>
<dbReference type="GO" id="GO:0005524">
    <property type="term" value="F:ATP binding"/>
    <property type="evidence" value="ECO:0007669"/>
    <property type="project" value="UniProtKB-KW"/>
</dbReference>
<evidence type="ECO:0000256" key="1">
    <source>
        <dbReference type="ARBA" id="ARBA00022741"/>
    </source>
</evidence>
<comment type="caution">
    <text evidence="5">The sequence shown here is derived from an EMBL/GenBank/DDBJ whole genome shotgun (WGS) entry which is preliminary data.</text>
</comment>
<dbReference type="GO" id="GO:0005634">
    <property type="term" value="C:nucleus"/>
    <property type="evidence" value="ECO:0007669"/>
    <property type="project" value="TreeGrafter"/>
</dbReference>
<accession>A0AAW0GMU5</accession>
<dbReference type="InterPro" id="IPR000330">
    <property type="entry name" value="SNF2_N"/>
</dbReference>
<keyword evidence="3" id="KW-0067">ATP-binding</keyword>
<dbReference type="GO" id="GO:0016787">
    <property type="term" value="F:hydrolase activity"/>
    <property type="evidence" value="ECO:0007669"/>
    <property type="project" value="UniProtKB-KW"/>
</dbReference>
<evidence type="ECO:0000313" key="5">
    <source>
        <dbReference type="EMBL" id="KAK7694076.1"/>
    </source>
</evidence>
<dbReference type="GO" id="GO:0006281">
    <property type="term" value="P:DNA repair"/>
    <property type="evidence" value="ECO:0007669"/>
    <property type="project" value="TreeGrafter"/>
</dbReference>